<organism evidence="1 2">
    <name type="scientific">Pseudoxanthomonas suwonensis</name>
    <dbReference type="NCBI Taxonomy" id="314722"/>
    <lineage>
        <taxon>Bacteria</taxon>
        <taxon>Pseudomonadati</taxon>
        <taxon>Pseudomonadota</taxon>
        <taxon>Gammaproteobacteria</taxon>
        <taxon>Lysobacterales</taxon>
        <taxon>Lysobacteraceae</taxon>
        <taxon>Pseudoxanthomonas</taxon>
    </lineage>
</organism>
<dbReference type="PANTHER" id="PTHR38664:SF1">
    <property type="entry name" value="SLR0058 PROTEIN"/>
    <property type="match status" value="1"/>
</dbReference>
<dbReference type="PANTHER" id="PTHR38664">
    <property type="entry name" value="SLR0058 PROTEIN"/>
    <property type="match status" value="1"/>
</dbReference>
<dbReference type="PATRIC" id="fig|314722.6.peg.3204"/>
<evidence type="ECO:0000313" key="2">
    <source>
        <dbReference type="Proteomes" id="UP000033067"/>
    </source>
</evidence>
<gene>
    <name evidence="1" type="ORF">WQ53_14795</name>
</gene>
<dbReference type="NCBIfam" id="TIGR01837">
    <property type="entry name" value="PHA_granule_1"/>
    <property type="match status" value="1"/>
</dbReference>
<keyword evidence="2" id="KW-1185">Reference proteome</keyword>
<dbReference type="Pfam" id="PF05597">
    <property type="entry name" value="Phasin"/>
    <property type="match status" value="1"/>
</dbReference>
<reference evidence="1 2" key="1">
    <citation type="journal article" date="2015" name="Genome Announc.">
        <title>Complete Genome Sequence of Pseudoxanthomonas suwonensis Strain J1, a Cellulose-Degrading Bacterium Isolated from Leaf- and Wood-Enriched Soil.</title>
        <authorList>
            <person name="Hou L."/>
            <person name="Jiang J."/>
            <person name="Xu Z."/>
            <person name="Zhou Y."/>
            <person name="Leung F.C."/>
        </authorList>
    </citation>
    <scope>NUCLEOTIDE SEQUENCE [LARGE SCALE GENOMIC DNA]</scope>
    <source>
        <strain evidence="1 2">J1</strain>
    </source>
</reference>
<dbReference type="Proteomes" id="UP000033067">
    <property type="component" value="Chromosome"/>
</dbReference>
<dbReference type="KEGG" id="psuw:WQ53_14795"/>
<sequence>MSAEPDTPGHTPGLGSVADLQAQAGRIARELGDNAHQVWLAGIGALARAQNEGSRLFDQLAEEGRQVEGADASAAGAAGRLEGLRQSLDSAMGRAQARAGEAWETMGKVFEQRVQQTLRQLDVPTRDDLDALGARIDALTRELQRSRGTDAAAPPPPEI</sequence>
<proteinExistence type="predicted"/>
<dbReference type="AlphaFoldDB" id="A0A0E3UPH3"/>
<dbReference type="OrthoDB" id="5801582at2"/>
<dbReference type="EMBL" id="CP011144">
    <property type="protein sequence ID" value="AKC87840.1"/>
    <property type="molecule type" value="Genomic_DNA"/>
</dbReference>
<accession>A0A0E3UPH3</accession>
<evidence type="ECO:0000313" key="1">
    <source>
        <dbReference type="EMBL" id="AKC87840.1"/>
    </source>
</evidence>
<dbReference type="RefSeq" id="WP_082113062.1">
    <property type="nucleotide sequence ID" value="NZ_CP011144.1"/>
</dbReference>
<dbReference type="InterPro" id="IPR008769">
    <property type="entry name" value="PhaF_PhaI"/>
</dbReference>
<protein>
    <submittedName>
        <fullName evidence="1">Poly(Hydroxyalkanoate) granule-associated protein</fullName>
    </submittedName>
</protein>
<dbReference type="Gene3D" id="1.20.120.810">
    <property type="entry name" value="Vinculin, Vh2 four-helix bundle"/>
    <property type="match status" value="1"/>
</dbReference>
<name>A0A0E3UPH3_9GAMM</name>